<evidence type="ECO:0000313" key="2">
    <source>
        <dbReference type="EMBL" id="GGU68954.1"/>
    </source>
</evidence>
<proteinExistence type="predicted"/>
<protein>
    <submittedName>
        <fullName evidence="2">Inosose dehydratase</fullName>
    </submittedName>
</protein>
<dbReference type="Gene3D" id="3.20.20.150">
    <property type="entry name" value="Divalent-metal-dependent TIM barrel enzymes"/>
    <property type="match status" value="1"/>
</dbReference>
<name>A0ABQ2V4N8_9PSEU</name>
<dbReference type="RefSeq" id="WP_189258126.1">
    <property type="nucleotide sequence ID" value="NZ_BMRE01000045.1"/>
</dbReference>
<reference evidence="3" key="1">
    <citation type="journal article" date="2019" name="Int. J. Syst. Evol. Microbiol.">
        <title>The Global Catalogue of Microorganisms (GCM) 10K type strain sequencing project: providing services to taxonomists for standard genome sequencing and annotation.</title>
        <authorList>
            <consortium name="The Broad Institute Genomics Platform"/>
            <consortium name="The Broad Institute Genome Sequencing Center for Infectious Disease"/>
            <person name="Wu L."/>
            <person name="Ma J."/>
        </authorList>
    </citation>
    <scope>NUCLEOTIDE SEQUENCE [LARGE SCALE GENOMIC DNA]</scope>
    <source>
        <strain evidence="3">JCM 3296</strain>
    </source>
</reference>
<evidence type="ECO:0000259" key="1">
    <source>
        <dbReference type="Pfam" id="PF01261"/>
    </source>
</evidence>
<dbReference type="InterPro" id="IPR013022">
    <property type="entry name" value="Xyl_isomerase-like_TIM-brl"/>
</dbReference>
<keyword evidence="3" id="KW-1185">Reference proteome</keyword>
<dbReference type="PANTHER" id="PTHR12110:SF41">
    <property type="entry name" value="INOSOSE DEHYDRATASE"/>
    <property type="match status" value="1"/>
</dbReference>
<dbReference type="Proteomes" id="UP000649573">
    <property type="component" value="Unassembled WGS sequence"/>
</dbReference>
<feature type="domain" description="Xylose isomerase-like TIM barrel" evidence="1">
    <location>
        <begin position="33"/>
        <end position="281"/>
    </location>
</feature>
<dbReference type="InterPro" id="IPR050312">
    <property type="entry name" value="IolE/XylAMocC-like"/>
</dbReference>
<dbReference type="SUPFAM" id="SSF51658">
    <property type="entry name" value="Xylose isomerase-like"/>
    <property type="match status" value="1"/>
</dbReference>
<dbReference type="Pfam" id="PF01261">
    <property type="entry name" value="AP_endonuc_2"/>
    <property type="match status" value="1"/>
</dbReference>
<dbReference type="EMBL" id="BMRE01000045">
    <property type="protein sequence ID" value="GGU68954.1"/>
    <property type="molecule type" value="Genomic_DNA"/>
</dbReference>
<gene>
    <name evidence="2" type="primary">iolE</name>
    <name evidence="2" type="ORF">GCM10010178_70880</name>
</gene>
<organism evidence="2 3">
    <name type="scientific">Lentzea flava</name>
    <dbReference type="NCBI Taxonomy" id="103732"/>
    <lineage>
        <taxon>Bacteria</taxon>
        <taxon>Bacillati</taxon>
        <taxon>Actinomycetota</taxon>
        <taxon>Actinomycetes</taxon>
        <taxon>Pseudonocardiales</taxon>
        <taxon>Pseudonocardiaceae</taxon>
        <taxon>Lentzea</taxon>
    </lineage>
</organism>
<sequence length="286" mass="30634">MAKIAGAPISWGVCEVPGWGNVLPAPTVLGEMNELGLAATELGPPDYLPADPGALKALLTEYELTLVGGFLAVTLHTDVQSTLDEADRVAGILKAGGAEVLVLAAATGLDGYDERPQLTDEEWNTLVDTCAKIREIAAKHGLTTVLHPHVGTHVEREAEVDRFLADSDLQLCLDTGHLLIGGTDPVELARRYPDRIGHVHLKDVRDEIAAKVRSGELSYTDAVEQGIYVPLGDGDVDVEALVKLVQEAGYTGWFVLEQDTRLKDGSPVDKPLKDTARSLAHLSKIL</sequence>
<accession>A0ABQ2V4N8</accession>
<dbReference type="PANTHER" id="PTHR12110">
    <property type="entry name" value="HYDROXYPYRUVATE ISOMERASE"/>
    <property type="match status" value="1"/>
</dbReference>
<comment type="caution">
    <text evidence="2">The sequence shown here is derived from an EMBL/GenBank/DDBJ whole genome shotgun (WGS) entry which is preliminary data.</text>
</comment>
<dbReference type="InterPro" id="IPR036237">
    <property type="entry name" value="Xyl_isomerase-like_sf"/>
</dbReference>
<evidence type="ECO:0000313" key="3">
    <source>
        <dbReference type="Proteomes" id="UP000649573"/>
    </source>
</evidence>